<feature type="transmembrane region" description="Helical" evidence="1">
    <location>
        <begin position="85"/>
        <end position="108"/>
    </location>
</feature>
<feature type="transmembrane region" description="Helical" evidence="1">
    <location>
        <begin position="120"/>
        <end position="138"/>
    </location>
</feature>
<reference evidence="2" key="1">
    <citation type="submission" date="2021-01" db="EMBL/GenBank/DDBJ databases">
        <title>Whole genome shotgun sequence of Planobispora takensis NBRC 109077.</title>
        <authorList>
            <person name="Komaki H."/>
            <person name="Tamura T."/>
        </authorList>
    </citation>
    <scope>NUCLEOTIDE SEQUENCE</scope>
    <source>
        <strain evidence="2">NBRC 109077</strain>
    </source>
</reference>
<evidence type="ECO:0000256" key="1">
    <source>
        <dbReference type="SAM" id="Phobius"/>
    </source>
</evidence>
<feature type="transmembrane region" description="Helical" evidence="1">
    <location>
        <begin position="28"/>
        <end position="48"/>
    </location>
</feature>
<dbReference type="AlphaFoldDB" id="A0A8J3T0M6"/>
<accession>A0A8J3T0M6</accession>
<comment type="caution">
    <text evidence="2">The sequence shown here is derived from an EMBL/GenBank/DDBJ whole genome shotgun (WGS) entry which is preliminary data.</text>
</comment>
<dbReference type="EMBL" id="BOOK01000047">
    <property type="protein sequence ID" value="GII04139.1"/>
    <property type="molecule type" value="Genomic_DNA"/>
</dbReference>
<keyword evidence="1" id="KW-1133">Transmembrane helix</keyword>
<feature type="transmembrane region" description="Helical" evidence="1">
    <location>
        <begin position="54"/>
        <end position="73"/>
    </location>
</feature>
<protein>
    <submittedName>
        <fullName evidence="2">Uncharacterized protein</fullName>
    </submittedName>
</protein>
<sequence length="157" mass="17118">MNSRDAQLALDTIRSFQDITREEIVRQLFPLPHVLLSALGLFATLMSTDLPHPWDTVTLLAGLGLYMGVWIRCSYGNSVYRRPTLWEAGVWVALCVALLVVFFVVRAAAFSLFDVPAHGLLSPGTVAGAAATVTYVALTPLARRALRKLIHQSGGRA</sequence>
<gene>
    <name evidence="2" type="ORF">Pta02_61470</name>
</gene>
<name>A0A8J3T0M6_9ACTN</name>
<evidence type="ECO:0000313" key="3">
    <source>
        <dbReference type="Proteomes" id="UP000634476"/>
    </source>
</evidence>
<keyword evidence="1" id="KW-0472">Membrane</keyword>
<keyword evidence="1" id="KW-0812">Transmembrane</keyword>
<proteinExistence type="predicted"/>
<organism evidence="2 3">
    <name type="scientific">Planobispora takensis</name>
    <dbReference type="NCBI Taxonomy" id="1367882"/>
    <lineage>
        <taxon>Bacteria</taxon>
        <taxon>Bacillati</taxon>
        <taxon>Actinomycetota</taxon>
        <taxon>Actinomycetes</taxon>
        <taxon>Streptosporangiales</taxon>
        <taxon>Streptosporangiaceae</taxon>
        <taxon>Planobispora</taxon>
    </lineage>
</organism>
<keyword evidence="3" id="KW-1185">Reference proteome</keyword>
<dbReference type="RefSeq" id="WP_203878405.1">
    <property type="nucleotide sequence ID" value="NZ_BOOK01000047.1"/>
</dbReference>
<dbReference type="Proteomes" id="UP000634476">
    <property type="component" value="Unassembled WGS sequence"/>
</dbReference>
<evidence type="ECO:0000313" key="2">
    <source>
        <dbReference type="EMBL" id="GII04139.1"/>
    </source>
</evidence>